<dbReference type="EMBL" id="CP121472">
    <property type="protein sequence ID" value="WPL15737.1"/>
    <property type="molecule type" value="Genomic_DNA"/>
</dbReference>
<gene>
    <name evidence="1" type="ORF">Thiowin_00654</name>
</gene>
<keyword evidence="2" id="KW-1185">Reference proteome</keyword>
<reference evidence="1 2" key="1">
    <citation type="journal article" date="2023" name="Microorganisms">
        <title>Thiorhodovibrio frisius and Trv. litoralis spp. nov., Two Novel Members from a Clade of Fastidious Purple Sulfur Bacteria That Exhibit Unique Red-Shifted Light-Harvesting Capabilities.</title>
        <authorList>
            <person name="Methner A."/>
            <person name="Kuzyk S.B."/>
            <person name="Petersen J."/>
            <person name="Bauer S."/>
            <person name="Brinkmann H."/>
            <person name="Sichau K."/>
            <person name="Wanner G."/>
            <person name="Wolf J."/>
            <person name="Neumann-Schaal M."/>
            <person name="Henke P."/>
            <person name="Tank M."/>
            <person name="Sproer C."/>
            <person name="Bunk B."/>
            <person name="Overmann J."/>
        </authorList>
    </citation>
    <scope>NUCLEOTIDE SEQUENCE [LARGE SCALE GENOMIC DNA]</scope>
    <source>
        <strain evidence="1 2">DSM 6702</strain>
    </source>
</reference>
<accession>A0ABZ0S3P8</accession>
<evidence type="ECO:0000313" key="1">
    <source>
        <dbReference type="EMBL" id="WPL15737.1"/>
    </source>
</evidence>
<sequence length="61" mass="7043">MTSEAAIDQLIKQMRDIQAQSGLRAEMEASLVISDASEGGQLKWKWQWIHRITSRQSRKRS</sequence>
<protein>
    <submittedName>
        <fullName evidence="1">Uncharacterized protein</fullName>
    </submittedName>
</protein>
<dbReference type="Proteomes" id="UP001432180">
    <property type="component" value="Chromosome"/>
</dbReference>
<proteinExistence type="predicted"/>
<organism evidence="1 2">
    <name type="scientific">Thiorhodovibrio winogradskyi</name>
    <dbReference type="NCBI Taxonomy" id="77007"/>
    <lineage>
        <taxon>Bacteria</taxon>
        <taxon>Pseudomonadati</taxon>
        <taxon>Pseudomonadota</taxon>
        <taxon>Gammaproteobacteria</taxon>
        <taxon>Chromatiales</taxon>
        <taxon>Chromatiaceae</taxon>
        <taxon>Thiorhodovibrio</taxon>
    </lineage>
</organism>
<evidence type="ECO:0000313" key="2">
    <source>
        <dbReference type="Proteomes" id="UP001432180"/>
    </source>
</evidence>
<name>A0ABZ0S3P8_9GAMM</name>